<gene>
    <name evidence="2" type="ORF">DWZ95_14520</name>
</gene>
<protein>
    <recommendedName>
        <fullName evidence="4">Beta-xylosidase</fullName>
    </recommendedName>
</protein>
<accession>A0A415N6V9</accession>
<evidence type="ECO:0000313" key="2">
    <source>
        <dbReference type="EMBL" id="RHL91285.1"/>
    </source>
</evidence>
<dbReference type="CDD" id="cd08983">
    <property type="entry name" value="GH43_Bt3655-like"/>
    <property type="match status" value="1"/>
</dbReference>
<feature type="transmembrane region" description="Helical" evidence="1">
    <location>
        <begin position="12"/>
        <end position="30"/>
    </location>
</feature>
<dbReference type="PANTHER" id="PTHR43301">
    <property type="entry name" value="ARABINAN ENDO-1,5-ALPHA-L-ARABINOSIDASE"/>
    <property type="match status" value="1"/>
</dbReference>
<dbReference type="InterPro" id="IPR023296">
    <property type="entry name" value="Glyco_hydro_beta-prop_sf"/>
</dbReference>
<sequence>MRLMRNDTDMKTLYSICIIMGALWGSAVHLQGHEKPGQSIKTNLIPQEKEMDAYLMVFHKDETHGLYMAVSYDGYTFTALNDGEPVIAGDTIALQRGIRDPHIFRGPDGAFYLVMTDLHIYARREGYRDTEWERDGKKYGWGNNRGLVLMKSIDMINWNRTNLRMDNLSDEYKEIGCAWAPETTYDESEGKLMIYYTMRFGKGQNRIYYFYVNDDFDKMESMPKLLFEYPKKDIAAIDGDITKVGGQYHLFYVSHDGTAGVKQAVSAQINAGYTYLPGWVDPEPKSCEAPNLWKRIGENNWVLMYDCYGIAKHNFGFVETSDFEHFIPLGRFNEGPMKATNFSSPKHDAVIQITAEEAGRLEKHWSKK</sequence>
<dbReference type="EMBL" id="QRPE01000018">
    <property type="protein sequence ID" value="RHL91285.1"/>
    <property type="molecule type" value="Genomic_DNA"/>
</dbReference>
<dbReference type="SUPFAM" id="SSF75005">
    <property type="entry name" value="Arabinanase/levansucrase/invertase"/>
    <property type="match status" value="2"/>
</dbReference>
<keyword evidence="1" id="KW-1133">Transmembrane helix</keyword>
<proteinExistence type="predicted"/>
<dbReference type="Proteomes" id="UP000285013">
    <property type="component" value="Unassembled WGS sequence"/>
</dbReference>
<dbReference type="PANTHER" id="PTHR43301:SF3">
    <property type="entry name" value="ARABINAN ENDO-1,5-ALPHA-L-ARABINOSIDASE A-RELATED"/>
    <property type="match status" value="1"/>
</dbReference>
<reference evidence="2 3" key="1">
    <citation type="submission" date="2018-08" db="EMBL/GenBank/DDBJ databases">
        <title>A genome reference for cultivated species of the human gut microbiota.</title>
        <authorList>
            <person name="Zou Y."/>
            <person name="Xue W."/>
            <person name="Luo G."/>
        </authorList>
    </citation>
    <scope>NUCLEOTIDE SEQUENCE [LARGE SCALE GENOMIC DNA]</scope>
    <source>
        <strain evidence="2 3">AF36-16BH</strain>
    </source>
</reference>
<organism evidence="2 3">
    <name type="scientific">Bacteroides intestinalis</name>
    <dbReference type="NCBI Taxonomy" id="329854"/>
    <lineage>
        <taxon>Bacteria</taxon>
        <taxon>Pseudomonadati</taxon>
        <taxon>Bacteroidota</taxon>
        <taxon>Bacteroidia</taxon>
        <taxon>Bacteroidales</taxon>
        <taxon>Bacteroidaceae</taxon>
        <taxon>Bacteroides</taxon>
    </lineage>
</organism>
<name>A0A415N6V9_9BACE</name>
<dbReference type="Gene3D" id="2.115.10.20">
    <property type="entry name" value="Glycosyl hydrolase domain, family 43"/>
    <property type="match status" value="2"/>
</dbReference>
<dbReference type="InterPro" id="IPR050727">
    <property type="entry name" value="GH43_arabinanases"/>
</dbReference>
<keyword evidence="1" id="KW-0472">Membrane</keyword>
<evidence type="ECO:0008006" key="4">
    <source>
        <dbReference type="Google" id="ProtNLM"/>
    </source>
</evidence>
<comment type="caution">
    <text evidence="2">The sequence shown here is derived from an EMBL/GenBank/DDBJ whole genome shotgun (WGS) entry which is preliminary data.</text>
</comment>
<keyword evidence="1" id="KW-0812">Transmembrane</keyword>
<dbReference type="AlphaFoldDB" id="A0A415N6V9"/>
<evidence type="ECO:0000256" key="1">
    <source>
        <dbReference type="SAM" id="Phobius"/>
    </source>
</evidence>
<evidence type="ECO:0000313" key="3">
    <source>
        <dbReference type="Proteomes" id="UP000285013"/>
    </source>
</evidence>